<name>A0AAQ0HDY8_PARVE</name>
<accession>A0AAQ0HDY8</accession>
<sequence length="295" mass="31049">MKANKLIAAISAAAISVGTGQAFAQEMQAGIFMVAKGASQKIDRFGVCKVIKNAGANPIMVPAGTAQQWSTGKNAFLTNIAGIPGVTVDPCDIPLKLVGCSVLDPYDGSTIQIRNFGVNFETGGMRSWKVFEQAEYDSPVAPTTCGDIKNAGNKAAIRNAMNANMSAIAGAGVKTCVPPSGAVWNPTTYRHIIKGVQSDVLMDFSGQGRGWLDGIQAHLRPTHGGGMSHYGTHVYQAVFGNAANATISREANGTLFEYFDSMTCQTAAETQCAVPFIEGNGDNPSVDVMWMLKSC</sequence>
<keyword evidence="1" id="KW-0732">Signal</keyword>
<feature type="signal peptide" evidence="1">
    <location>
        <begin position="1"/>
        <end position="24"/>
    </location>
</feature>
<evidence type="ECO:0000256" key="1">
    <source>
        <dbReference type="SAM" id="SignalP"/>
    </source>
</evidence>
<comment type="caution">
    <text evidence="2">The sequence shown here is derived from an EMBL/GenBank/DDBJ whole genome shotgun (WGS) entry which is preliminary data.</text>
</comment>
<dbReference type="RefSeq" id="WP_036760279.1">
    <property type="nucleotide sequence ID" value="NZ_CP035284.1"/>
</dbReference>
<gene>
    <name evidence="2" type="ORF">ATH84_106312</name>
</gene>
<keyword evidence="3" id="KW-1185">Reference proteome</keyword>
<proteinExistence type="predicted"/>
<evidence type="ECO:0000313" key="3">
    <source>
        <dbReference type="Proteomes" id="UP000256794"/>
    </source>
</evidence>
<dbReference type="Proteomes" id="UP000256794">
    <property type="component" value="Unassembled WGS sequence"/>
</dbReference>
<reference evidence="2 3" key="1">
    <citation type="submission" date="2018-08" db="EMBL/GenBank/DDBJ databases">
        <title>Genomic Encyclopedia of Archaeal and Bacterial Type Strains, Phase II (KMG-II): from individual species to whole genera.</title>
        <authorList>
            <person name="Goeker M."/>
        </authorList>
    </citation>
    <scope>NUCLEOTIDE SEQUENCE [LARGE SCALE GENOMIC DNA]</scope>
    <source>
        <strain evidence="2 3">DSM 582</strain>
    </source>
</reference>
<feature type="chain" id="PRO_5042897556" evidence="1">
    <location>
        <begin position="25"/>
        <end position="295"/>
    </location>
</feature>
<dbReference type="EMBL" id="QUMX01000063">
    <property type="protein sequence ID" value="REG28348.1"/>
    <property type="molecule type" value="Genomic_DNA"/>
</dbReference>
<organism evidence="2 3">
    <name type="scientific">Paracoccus versutus</name>
    <name type="common">Thiobacillus versutus</name>
    <dbReference type="NCBI Taxonomy" id="34007"/>
    <lineage>
        <taxon>Bacteria</taxon>
        <taxon>Pseudomonadati</taxon>
        <taxon>Pseudomonadota</taxon>
        <taxon>Alphaproteobacteria</taxon>
        <taxon>Rhodobacterales</taxon>
        <taxon>Paracoccaceae</taxon>
        <taxon>Paracoccus</taxon>
    </lineage>
</organism>
<protein>
    <submittedName>
        <fullName evidence="2">Uncharacterized protein</fullName>
    </submittedName>
</protein>
<evidence type="ECO:0000313" key="2">
    <source>
        <dbReference type="EMBL" id="REG28348.1"/>
    </source>
</evidence>
<dbReference type="AlphaFoldDB" id="A0AAQ0HDY8"/>